<name>A0AAP2DG77_9BACT</name>
<keyword evidence="1" id="KW-0812">Transmembrane</keyword>
<dbReference type="EMBL" id="JAHESF010000002">
    <property type="protein sequence ID" value="MBT1695640.1"/>
    <property type="molecule type" value="Genomic_DNA"/>
</dbReference>
<feature type="transmembrane region" description="Helical" evidence="1">
    <location>
        <begin position="93"/>
        <end position="113"/>
    </location>
</feature>
<protein>
    <submittedName>
        <fullName evidence="4">FecR domain-containing protein</fullName>
    </submittedName>
</protein>
<organism evidence="4 5">
    <name type="scientific">Chryseosolibacter histidini</name>
    <dbReference type="NCBI Taxonomy" id="2782349"/>
    <lineage>
        <taxon>Bacteria</taxon>
        <taxon>Pseudomonadati</taxon>
        <taxon>Bacteroidota</taxon>
        <taxon>Cytophagia</taxon>
        <taxon>Cytophagales</taxon>
        <taxon>Chryseotaleaceae</taxon>
        <taxon>Chryseosolibacter</taxon>
    </lineage>
</organism>
<keyword evidence="1" id="KW-1133">Transmembrane helix</keyword>
<comment type="caution">
    <text evidence="4">The sequence shown here is derived from an EMBL/GenBank/DDBJ whole genome shotgun (WGS) entry which is preliminary data.</text>
</comment>
<evidence type="ECO:0000259" key="2">
    <source>
        <dbReference type="Pfam" id="PF04773"/>
    </source>
</evidence>
<dbReference type="Gene3D" id="3.55.50.30">
    <property type="match status" value="1"/>
</dbReference>
<dbReference type="Proteomes" id="UP001319200">
    <property type="component" value="Unassembled WGS sequence"/>
</dbReference>
<dbReference type="PANTHER" id="PTHR30273:SF2">
    <property type="entry name" value="PROTEIN FECR"/>
    <property type="match status" value="1"/>
</dbReference>
<dbReference type="PANTHER" id="PTHR30273">
    <property type="entry name" value="PERIPLASMIC SIGNAL SENSOR AND SIGMA FACTOR ACTIVATOR FECR-RELATED"/>
    <property type="match status" value="1"/>
</dbReference>
<reference evidence="4 5" key="1">
    <citation type="submission" date="2021-05" db="EMBL/GenBank/DDBJ databases">
        <title>A Polyphasic approach of four new species of the genus Ohtaekwangia: Ohtaekwangia histidinii sp. nov., Ohtaekwangia cretensis sp. nov., Ohtaekwangia indiensis sp. nov., Ohtaekwangia reichenbachii sp. nov. from diverse environment.</title>
        <authorList>
            <person name="Octaviana S."/>
        </authorList>
    </citation>
    <scope>NUCLEOTIDE SEQUENCE [LARGE SCALE GENOMIC DNA]</scope>
    <source>
        <strain evidence="4 5">PWU4</strain>
    </source>
</reference>
<feature type="domain" description="Protein FecR C-terminal" evidence="3">
    <location>
        <begin position="259"/>
        <end position="326"/>
    </location>
</feature>
<dbReference type="InterPro" id="IPR006860">
    <property type="entry name" value="FecR"/>
</dbReference>
<feature type="domain" description="FecR protein" evidence="2">
    <location>
        <begin position="123"/>
        <end position="215"/>
    </location>
</feature>
<evidence type="ECO:0000256" key="1">
    <source>
        <dbReference type="SAM" id="Phobius"/>
    </source>
</evidence>
<dbReference type="AlphaFoldDB" id="A0AAP2DG77"/>
<dbReference type="PIRSF" id="PIRSF018266">
    <property type="entry name" value="FecR"/>
    <property type="match status" value="1"/>
</dbReference>
<dbReference type="GO" id="GO:0016989">
    <property type="term" value="F:sigma factor antagonist activity"/>
    <property type="evidence" value="ECO:0007669"/>
    <property type="project" value="TreeGrafter"/>
</dbReference>
<dbReference type="Pfam" id="PF16344">
    <property type="entry name" value="FecR_C"/>
    <property type="match status" value="1"/>
</dbReference>
<evidence type="ECO:0000313" key="4">
    <source>
        <dbReference type="EMBL" id="MBT1695640.1"/>
    </source>
</evidence>
<dbReference type="InterPro" id="IPR012373">
    <property type="entry name" value="Ferrdict_sens_TM"/>
</dbReference>
<evidence type="ECO:0000313" key="5">
    <source>
        <dbReference type="Proteomes" id="UP001319200"/>
    </source>
</evidence>
<proteinExistence type="predicted"/>
<dbReference type="InterPro" id="IPR032508">
    <property type="entry name" value="FecR_C"/>
</dbReference>
<dbReference type="RefSeq" id="WP_254160180.1">
    <property type="nucleotide sequence ID" value="NZ_JAHESF010000002.1"/>
</dbReference>
<dbReference type="Pfam" id="PF04773">
    <property type="entry name" value="FecR"/>
    <property type="match status" value="1"/>
</dbReference>
<sequence length="330" mass="37311">MNLEEEYLRKIVQLFNEPGNPLLQKDIEKLRAQSPAHETFFQEVHRLWVSSSELKDLDSINVAEATERLSFKLKQTPRYITRHEAKEVPLYQWILRVAAIAIIGVIGYGVYYFTRPSALLTKATTTGVRDSIRLSDGSKVSLDENTTVLYPEAFAGSERKINLEKGNAFFSIAHDKEHPFIVQLGQSSVVVLGTRFNITVTADEVYVSVKAGSVRFESGAEERSVLTAGKGIVYNRLTETLTAVDVTNQNADAWLTHELNFTDASLREVIHSLEHYYKIRVALTDSIANFKKFNARFKNSELREVLDVLEATYPISIERKNSIVIIKSKP</sequence>
<evidence type="ECO:0000259" key="3">
    <source>
        <dbReference type="Pfam" id="PF16344"/>
    </source>
</evidence>
<accession>A0AAP2DG77</accession>
<keyword evidence="5" id="KW-1185">Reference proteome</keyword>
<gene>
    <name evidence="4" type="ORF">KK083_02050</name>
</gene>
<dbReference type="Gene3D" id="2.60.120.1440">
    <property type="match status" value="1"/>
</dbReference>
<keyword evidence="1" id="KW-0472">Membrane</keyword>